<proteinExistence type="predicted"/>
<reference evidence="3" key="1">
    <citation type="submission" date="2011-07" db="EMBL/GenBank/DDBJ databases">
        <authorList>
            <consortium name="Caenorhabditis brenneri Sequencing and Analysis Consortium"/>
            <person name="Wilson R.K."/>
        </authorList>
    </citation>
    <scope>NUCLEOTIDE SEQUENCE [LARGE SCALE GENOMIC DNA]</scope>
    <source>
        <strain evidence="3">PB2801</strain>
    </source>
</reference>
<evidence type="ECO:0000256" key="1">
    <source>
        <dbReference type="SAM" id="Coils"/>
    </source>
</evidence>
<keyword evidence="1" id="KW-0175">Coiled coil</keyword>
<organism evidence="3">
    <name type="scientific">Caenorhabditis brenneri</name>
    <name type="common">Nematode worm</name>
    <dbReference type="NCBI Taxonomy" id="135651"/>
    <lineage>
        <taxon>Eukaryota</taxon>
        <taxon>Metazoa</taxon>
        <taxon>Ecdysozoa</taxon>
        <taxon>Nematoda</taxon>
        <taxon>Chromadorea</taxon>
        <taxon>Rhabditida</taxon>
        <taxon>Rhabditina</taxon>
        <taxon>Rhabditomorpha</taxon>
        <taxon>Rhabditoidea</taxon>
        <taxon>Rhabditidae</taxon>
        <taxon>Peloderinae</taxon>
        <taxon>Caenorhabditis</taxon>
    </lineage>
</organism>
<accession>G0MM64</accession>
<dbReference type="AlphaFoldDB" id="G0MM64"/>
<evidence type="ECO:0000313" key="3">
    <source>
        <dbReference type="Proteomes" id="UP000008068"/>
    </source>
</evidence>
<evidence type="ECO:0000313" key="2">
    <source>
        <dbReference type="EMBL" id="EGT36554.1"/>
    </source>
</evidence>
<gene>
    <name evidence="2" type="ORF">CAEBREN_18233</name>
</gene>
<dbReference type="InParanoid" id="G0MM64"/>
<dbReference type="EMBL" id="GL379801">
    <property type="protein sequence ID" value="EGT36554.1"/>
    <property type="molecule type" value="Genomic_DNA"/>
</dbReference>
<sequence>MSTGGKIPNPKRARELALIKEREVKEFQERQLALRKRQQKAEEKAQKAMEIATRYTAEARDERAVRRAREALKREIEETWKNAK</sequence>
<keyword evidence="3" id="KW-1185">Reference proteome</keyword>
<dbReference type="HOGENOM" id="CLU_199258_0_0_1"/>
<feature type="coiled-coil region" evidence="1">
    <location>
        <begin position="24"/>
        <end position="58"/>
    </location>
</feature>
<dbReference type="Proteomes" id="UP000008068">
    <property type="component" value="Unassembled WGS sequence"/>
</dbReference>
<protein>
    <submittedName>
        <fullName evidence="2">Uncharacterized protein</fullName>
    </submittedName>
</protein>
<name>G0MM64_CAEBE</name>